<dbReference type="EMBL" id="BPLR01010764">
    <property type="protein sequence ID" value="GIY41821.1"/>
    <property type="molecule type" value="Genomic_DNA"/>
</dbReference>
<evidence type="ECO:0000313" key="1">
    <source>
        <dbReference type="EMBL" id="GIY41821.1"/>
    </source>
</evidence>
<proteinExistence type="predicted"/>
<gene>
    <name evidence="1" type="ORF">CEXT_802111</name>
</gene>
<comment type="caution">
    <text evidence="1">The sequence shown here is derived from an EMBL/GenBank/DDBJ whole genome shotgun (WGS) entry which is preliminary data.</text>
</comment>
<dbReference type="AlphaFoldDB" id="A0AAV4T963"/>
<keyword evidence="2" id="KW-1185">Reference proteome</keyword>
<evidence type="ECO:0000313" key="2">
    <source>
        <dbReference type="Proteomes" id="UP001054945"/>
    </source>
</evidence>
<name>A0AAV4T963_CAEEX</name>
<sequence>MHEDLRRIYQRLAHITDEIEDSILIVSYASNDMEQAVNAHTALDPETLTADECRAREPESTILINRLQEHRKDIEHIMRMYEVTVGEVRNCNHPTLLSRLEGDIKRKIRNLLYKVIGKEFLVYFYKIQLEFRQNMTNFARSE</sequence>
<reference evidence="1 2" key="1">
    <citation type="submission" date="2021-06" db="EMBL/GenBank/DDBJ databases">
        <title>Caerostris extrusa draft genome.</title>
        <authorList>
            <person name="Kono N."/>
            <person name="Arakawa K."/>
        </authorList>
    </citation>
    <scope>NUCLEOTIDE SEQUENCE [LARGE SCALE GENOMIC DNA]</scope>
</reference>
<organism evidence="1 2">
    <name type="scientific">Caerostris extrusa</name>
    <name type="common">Bark spider</name>
    <name type="synonym">Caerostris bankana</name>
    <dbReference type="NCBI Taxonomy" id="172846"/>
    <lineage>
        <taxon>Eukaryota</taxon>
        <taxon>Metazoa</taxon>
        <taxon>Ecdysozoa</taxon>
        <taxon>Arthropoda</taxon>
        <taxon>Chelicerata</taxon>
        <taxon>Arachnida</taxon>
        <taxon>Araneae</taxon>
        <taxon>Araneomorphae</taxon>
        <taxon>Entelegynae</taxon>
        <taxon>Araneoidea</taxon>
        <taxon>Araneidae</taxon>
        <taxon>Caerostris</taxon>
    </lineage>
</organism>
<accession>A0AAV4T963</accession>
<protein>
    <submittedName>
        <fullName evidence="1">Uncharacterized protein</fullName>
    </submittedName>
</protein>
<dbReference type="Proteomes" id="UP001054945">
    <property type="component" value="Unassembled WGS sequence"/>
</dbReference>